<dbReference type="AlphaFoldDB" id="A0A165G1D8"/>
<dbReference type="OrthoDB" id="3257061at2759"/>
<dbReference type="InterPro" id="IPR046700">
    <property type="entry name" value="DUF6570"/>
</dbReference>
<sequence>MTNLSTLKKSFIIHALPHVDFPRSARRSKAKLLECVEKLDASDIAKLWDAADEARSSETTRRVEARDRQRRARREEERQRRKRKRDDRDEDDQRRRRRIIDEDGRSTGWRADDTKDIQRFMRPPTEEDLRKCETEFLMETGNDALATATCCSCSGEFFRREMEHMPFESIPNSHQLVPRKPHPAHHGQLRDGKLVSIKAIHGGSIWLCEECERDLKSDRRPSWSLANDMWIGETPIELEVLTLSEQLLISHHYPRVFQFKMYPKRKRFMAGGDPDSIARGMRGNVITFAINQEDIVNMIEGGKFPRPMLILSTVIAVSFIGLMKMEEVRKRWIEKTFSVRRKVVWKALHWLKRNNRYYHQIELDDSAFWSRIDALPEDGVPIEILANIREEDRSLGADIEDDSYNPERVENDQDLDNDNVVPIRNIGVEDLDMTKATQMEILIEVLQEIRIFEIQWQLPSSPCSHTAKEDQRIKGKLSIRPDYKWSGEILRKPCTRCRPSQLTI</sequence>
<dbReference type="Pfam" id="PF20209">
    <property type="entry name" value="DUF6570"/>
    <property type="match status" value="1"/>
</dbReference>
<feature type="region of interest" description="Disordered" evidence="1">
    <location>
        <begin position="55"/>
        <end position="94"/>
    </location>
</feature>
<feature type="compositionally biased region" description="Basic and acidic residues" evidence="1">
    <location>
        <begin position="55"/>
        <end position="79"/>
    </location>
</feature>
<accession>A0A165G1D8</accession>
<evidence type="ECO:0000313" key="4">
    <source>
        <dbReference type="Proteomes" id="UP000076842"/>
    </source>
</evidence>
<dbReference type="EMBL" id="KV423963">
    <property type="protein sequence ID" value="KZT57479.1"/>
    <property type="molecule type" value="Genomic_DNA"/>
</dbReference>
<evidence type="ECO:0000259" key="2">
    <source>
        <dbReference type="Pfam" id="PF20209"/>
    </source>
</evidence>
<protein>
    <recommendedName>
        <fullName evidence="2">DUF6570 domain-containing protein</fullName>
    </recommendedName>
</protein>
<evidence type="ECO:0000313" key="3">
    <source>
        <dbReference type="EMBL" id="KZT57479.1"/>
    </source>
</evidence>
<dbReference type="Proteomes" id="UP000076842">
    <property type="component" value="Unassembled WGS sequence"/>
</dbReference>
<reference evidence="3 4" key="1">
    <citation type="journal article" date="2016" name="Mol. Biol. Evol.">
        <title>Comparative Genomics of Early-Diverging Mushroom-Forming Fungi Provides Insights into the Origins of Lignocellulose Decay Capabilities.</title>
        <authorList>
            <person name="Nagy L.G."/>
            <person name="Riley R."/>
            <person name="Tritt A."/>
            <person name="Adam C."/>
            <person name="Daum C."/>
            <person name="Floudas D."/>
            <person name="Sun H."/>
            <person name="Yadav J.S."/>
            <person name="Pangilinan J."/>
            <person name="Larsson K.H."/>
            <person name="Matsuura K."/>
            <person name="Barry K."/>
            <person name="Labutti K."/>
            <person name="Kuo R."/>
            <person name="Ohm R.A."/>
            <person name="Bhattacharya S.S."/>
            <person name="Shirouzu T."/>
            <person name="Yoshinaga Y."/>
            <person name="Martin F.M."/>
            <person name="Grigoriev I.V."/>
            <person name="Hibbett D.S."/>
        </authorList>
    </citation>
    <scope>NUCLEOTIDE SEQUENCE [LARGE SCALE GENOMIC DNA]</scope>
    <source>
        <strain evidence="3 4">HHB12733</strain>
    </source>
</reference>
<gene>
    <name evidence="3" type="ORF">CALCODRAFT_541741</name>
</gene>
<name>A0A165G1D8_9BASI</name>
<proteinExistence type="predicted"/>
<feature type="domain" description="DUF6570" evidence="2">
    <location>
        <begin position="218"/>
        <end position="367"/>
    </location>
</feature>
<dbReference type="InParanoid" id="A0A165G1D8"/>
<evidence type="ECO:0000256" key="1">
    <source>
        <dbReference type="SAM" id="MobiDB-lite"/>
    </source>
</evidence>
<organism evidence="3 4">
    <name type="scientific">Calocera cornea HHB12733</name>
    <dbReference type="NCBI Taxonomy" id="1353952"/>
    <lineage>
        <taxon>Eukaryota</taxon>
        <taxon>Fungi</taxon>
        <taxon>Dikarya</taxon>
        <taxon>Basidiomycota</taxon>
        <taxon>Agaricomycotina</taxon>
        <taxon>Dacrymycetes</taxon>
        <taxon>Dacrymycetales</taxon>
        <taxon>Dacrymycetaceae</taxon>
        <taxon>Calocera</taxon>
    </lineage>
</organism>
<keyword evidence="4" id="KW-1185">Reference proteome</keyword>